<keyword evidence="3 6" id="KW-0479">Metal-binding</keyword>
<protein>
    <recommendedName>
        <fullName evidence="5">S-methylmethionine:homocysteine methyltransferase</fullName>
    </recommendedName>
</protein>
<dbReference type="RefSeq" id="WP_133211381.1">
    <property type="nucleotide sequence ID" value="NZ_SMSE01000002.1"/>
</dbReference>
<dbReference type="InterPro" id="IPR036589">
    <property type="entry name" value="HCY_dom_sf"/>
</dbReference>
<evidence type="ECO:0000259" key="7">
    <source>
        <dbReference type="PROSITE" id="PS50970"/>
    </source>
</evidence>
<dbReference type="Pfam" id="PF02574">
    <property type="entry name" value="S-methyl_trans"/>
    <property type="match status" value="1"/>
</dbReference>
<dbReference type="EMBL" id="SMSE01000002">
    <property type="protein sequence ID" value="TDG13423.1"/>
    <property type="molecule type" value="Genomic_DNA"/>
</dbReference>
<gene>
    <name evidence="8" type="primary">mmuM</name>
    <name evidence="8" type="ORF">E2F43_07730</name>
</gene>
<organism evidence="8 9">
    <name type="scientific">Seongchinamella unica</name>
    <dbReference type="NCBI Taxonomy" id="2547392"/>
    <lineage>
        <taxon>Bacteria</taxon>
        <taxon>Pseudomonadati</taxon>
        <taxon>Pseudomonadota</taxon>
        <taxon>Gammaproteobacteria</taxon>
        <taxon>Cellvibrionales</taxon>
        <taxon>Halieaceae</taxon>
        <taxon>Seongchinamella</taxon>
    </lineage>
</organism>
<dbReference type="GO" id="GO:0008270">
    <property type="term" value="F:zinc ion binding"/>
    <property type="evidence" value="ECO:0007669"/>
    <property type="project" value="InterPro"/>
</dbReference>
<dbReference type="SUPFAM" id="SSF82282">
    <property type="entry name" value="Homocysteine S-methyltransferase"/>
    <property type="match status" value="1"/>
</dbReference>
<evidence type="ECO:0000256" key="6">
    <source>
        <dbReference type="PROSITE-ProRule" id="PRU00333"/>
    </source>
</evidence>
<dbReference type="GO" id="GO:0033528">
    <property type="term" value="P:S-methylmethionine cycle"/>
    <property type="evidence" value="ECO:0007669"/>
    <property type="project" value="TreeGrafter"/>
</dbReference>
<keyword evidence="4 6" id="KW-0862">Zinc</keyword>
<keyword evidence="2 6" id="KW-0808">Transferase</keyword>
<dbReference type="GO" id="GO:0008898">
    <property type="term" value="F:S-adenosylmethionine-homocysteine S-methyltransferase activity"/>
    <property type="evidence" value="ECO:0007669"/>
    <property type="project" value="TreeGrafter"/>
</dbReference>
<dbReference type="InterPro" id="IPR003726">
    <property type="entry name" value="HCY_dom"/>
</dbReference>
<dbReference type="InterPro" id="IPR017226">
    <property type="entry name" value="BHMT-like"/>
</dbReference>
<evidence type="ECO:0000256" key="4">
    <source>
        <dbReference type="ARBA" id="ARBA00022833"/>
    </source>
</evidence>
<dbReference type="GO" id="GO:0009086">
    <property type="term" value="P:methionine biosynthetic process"/>
    <property type="evidence" value="ECO:0007669"/>
    <property type="project" value="InterPro"/>
</dbReference>
<accession>A0A4R5LRC7</accession>
<feature type="domain" description="Hcy-binding" evidence="7">
    <location>
        <begin position="1"/>
        <end position="303"/>
    </location>
</feature>
<sequence length="309" mass="32910">MSATLPELRSPLILDGGLATELEARGYDLNHPLWSAKLLIEAPDAIRDVHLAYLRAGAGCIISASYQASVDGFISLGLSEEEALSLLDLSIKLGREAINQYRHEASPLVHPLLAASVGPYGACLADGSEYHGNYDLDQAGLYRFHRQRLLRLAAGGADLLACETIPCIDEALALGQLVAETETPAWISFSCRDGELLSSGESIEKAARALAGHSSLLALGVNCTAPGHITSLIDRLRHCWSGRIVVYPNSGERYCADTGNWEGTRSPLEFADAAGTWLQRGADIVGGCCRTGPGHVAALRRALELPGRA</sequence>
<reference evidence="8 9" key="1">
    <citation type="submission" date="2019-03" db="EMBL/GenBank/DDBJ databases">
        <title>Seongchinamella monodicae gen. nov., sp. nov., a novel member of the Gammaproteobacteria isolated from a tidal mudflat of beach.</title>
        <authorList>
            <person name="Yang H.G."/>
            <person name="Kang J.W."/>
            <person name="Lee S.D."/>
        </authorList>
    </citation>
    <scope>NUCLEOTIDE SEQUENCE [LARGE SCALE GENOMIC DNA]</scope>
    <source>
        <strain evidence="8 9">GH4-78</strain>
    </source>
</reference>
<feature type="binding site" evidence="6">
    <location>
        <position position="223"/>
    </location>
    <ligand>
        <name>Zn(2+)</name>
        <dbReference type="ChEBI" id="CHEBI:29105"/>
    </ligand>
</feature>
<dbReference type="InterPro" id="IPR051486">
    <property type="entry name" value="Hcy_S-methyltransferase"/>
</dbReference>
<proteinExistence type="predicted"/>
<evidence type="ECO:0000313" key="8">
    <source>
        <dbReference type="EMBL" id="TDG13423.1"/>
    </source>
</evidence>
<evidence type="ECO:0000256" key="1">
    <source>
        <dbReference type="ARBA" id="ARBA00022603"/>
    </source>
</evidence>
<comment type="cofactor">
    <cofactor evidence="6">
        <name>Zn(2+)</name>
        <dbReference type="ChEBI" id="CHEBI:29105"/>
    </cofactor>
</comment>
<keyword evidence="1 6" id="KW-0489">Methyltransferase</keyword>
<evidence type="ECO:0000256" key="5">
    <source>
        <dbReference type="ARBA" id="ARBA00076752"/>
    </source>
</evidence>
<dbReference type="OrthoDB" id="9803687at2"/>
<dbReference type="PIRSF" id="PIRSF037505">
    <property type="entry name" value="Betaine_HMT"/>
    <property type="match status" value="1"/>
</dbReference>
<name>A0A4R5LRC7_9GAMM</name>
<dbReference type="Gene3D" id="3.20.20.330">
    <property type="entry name" value="Homocysteine-binding-like domain"/>
    <property type="match status" value="1"/>
</dbReference>
<evidence type="ECO:0000256" key="3">
    <source>
        <dbReference type="ARBA" id="ARBA00022723"/>
    </source>
</evidence>
<dbReference type="PANTHER" id="PTHR46015">
    <property type="entry name" value="ZGC:172121"/>
    <property type="match status" value="1"/>
</dbReference>
<keyword evidence="9" id="KW-1185">Reference proteome</keyword>
<dbReference type="Proteomes" id="UP000295554">
    <property type="component" value="Unassembled WGS sequence"/>
</dbReference>
<dbReference type="AlphaFoldDB" id="A0A4R5LRC7"/>
<feature type="binding site" evidence="6">
    <location>
        <position position="289"/>
    </location>
    <ligand>
        <name>Zn(2+)</name>
        <dbReference type="ChEBI" id="CHEBI:29105"/>
    </ligand>
</feature>
<dbReference type="PANTHER" id="PTHR46015:SF1">
    <property type="entry name" value="HOMOCYSTEINE S-METHYLTRANSFERASE-LIKE ISOFORM 1"/>
    <property type="match status" value="1"/>
</dbReference>
<evidence type="ECO:0000313" key="9">
    <source>
        <dbReference type="Proteomes" id="UP000295554"/>
    </source>
</evidence>
<dbReference type="NCBIfam" id="NF007020">
    <property type="entry name" value="PRK09485.1"/>
    <property type="match status" value="1"/>
</dbReference>
<feature type="binding site" evidence="6">
    <location>
        <position position="288"/>
    </location>
    <ligand>
        <name>Zn(2+)</name>
        <dbReference type="ChEBI" id="CHEBI:29105"/>
    </ligand>
</feature>
<dbReference type="GO" id="GO:0032259">
    <property type="term" value="P:methylation"/>
    <property type="evidence" value="ECO:0007669"/>
    <property type="project" value="UniProtKB-KW"/>
</dbReference>
<comment type="caution">
    <text evidence="8">The sequence shown here is derived from an EMBL/GenBank/DDBJ whole genome shotgun (WGS) entry which is preliminary data.</text>
</comment>
<dbReference type="PROSITE" id="PS50970">
    <property type="entry name" value="HCY"/>
    <property type="match status" value="1"/>
</dbReference>
<dbReference type="FunFam" id="3.20.20.330:FF:000002">
    <property type="entry name" value="Homocysteine S-methyltransferase"/>
    <property type="match status" value="1"/>
</dbReference>
<evidence type="ECO:0000256" key="2">
    <source>
        <dbReference type="ARBA" id="ARBA00022679"/>
    </source>
</evidence>